<dbReference type="AlphaFoldDB" id="L0KYP2"/>
<dbReference type="OrthoDB" id="24661at2157"/>
<keyword evidence="10" id="KW-0342">GTP-binding</keyword>
<dbReference type="GO" id="GO:0008193">
    <property type="term" value="F:tRNA guanylyltransferase activity"/>
    <property type="evidence" value="ECO:0007669"/>
    <property type="project" value="UniProtKB-EC"/>
</dbReference>
<evidence type="ECO:0000313" key="14">
    <source>
        <dbReference type="Proteomes" id="UP000010866"/>
    </source>
</evidence>
<dbReference type="HOGENOM" id="CLU_044271_3_1_2"/>
<dbReference type="PANTHER" id="PTHR12729:SF6">
    <property type="entry name" value="TRNA(HIS) GUANYLYLTRANSFERASE-RELATED"/>
    <property type="match status" value="1"/>
</dbReference>
<proteinExistence type="inferred from homology"/>
<keyword evidence="4" id="KW-0808">Transferase</keyword>
<dbReference type="EMBL" id="CP003362">
    <property type="protein sequence ID" value="AGB50226.1"/>
    <property type="molecule type" value="Genomic_DNA"/>
</dbReference>
<sequence>MKKREIYSDLRCAPPFIIRVDGRTFKASLLRMGLKKPFDSRFAVSMGNIVEALLKKSGLSPVFGYTFSDEINLLFKDTPFDGRVEKLNSIVPSFLSSALTLGLNVQEPLAFDSRIVPVCREQIVEYLEWRQKEAWRNCINSYAFYTLVSKGSSEKEAAAALKKKRSSDVHELLFRHGINISKVPAWQRKGILVHKEQYSIEGYDPLMQVNTSSIRSRVVQNWDVPLFTSPEGRSLINSLIDDS</sequence>
<evidence type="ECO:0000256" key="9">
    <source>
        <dbReference type="ARBA" id="ARBA00022842"/>
    </source>
</evidence>
<dbReference type="GO" id="GO:0005525">
    <property type="term" value="F:GTP binding"/>
    <property type="evidence" value="ECO:0007669"/>
    <property type="project" value="UniProtKB-KW"/>
</dbReference>
<dbReference type="EC" id="2.7.7.79" evidence="3"/>
<evidence type="ECO:0000313" key="13">
    <source>
        <dbReference type="EMBL" id="AGB50226.1"/>
    </source>
</evidence>
<dbReference type="InterPro" id="IPR025845">
    <property type="entry name" value="Thg1_C_dom"/>
</dbReference>
<feature type="domain" description="tRNAHis guanylyltransferase catalytic" evidence="11">
    <location>
        <begin position="1"/>
        <end position="118"/>
    </location>
</feature>
<evidence type="ECO:0000256" key="1">
    <source>
        <dbReference type="ARBA" id="ARBA00001946"/>
    </source>
</evidence>
<dbReference type="RefSeq" id="WP_015325391.1">
    <property type="nucleotide sequence ID" value="NC_019977.1"/>
</dbReference>
<keyword evidence="9" id="KW-0460">Magnesium</keyword>
<evidence type="ECO:0000256" key="2">
    <source>
        <dbReference type="ARBA" id="ARBA00010113"/>
    </source>
</evidence>
<dbReference type="Pfam" id="PF04446">
    <property type="entry name" value="Thg1"/>
    <property type="match status" value="1"/>
</dbReference>
<keyword evidence="6" id="KW-0548">Nucleotidyltransferase</keyword>
<evidence type="ECO:0000259" key="12">
    <source>
        <dbReference type="Pfam" id="PF14413"/>
    </source>
</evidence>
<dbReference type="GeneID" id="14406573"/>
<dbReference type="Pfam" id="PF14413">
    <property type="entry name" value="Thg1C"/>
    <property type="match status" value="1"/>
</dbReference>
<evidence type="ECO:0000259" key="11">
    <source>
        <dbReference type="Pfam" id="PF04446"/>
    </source>
</evidence>
<dbReference type="GO" id="GO:0006400">
    <property type="term" value="P:tRNA modification"/>
    <property type="evidence" value="ECO:0007669"/>
    <property type="project" value="InterPro"/>
</dbReference>
<gene>
    <name evidence="13" type="ordered locus">Metho_2060</name>
</gene>
<dbReference type="InterPro" id="IPR024956">
    <property type="entry name" value="tRNAHis_GuaTrfase_cat"/>
</dbReference>
<dbReference type="InterPro" id="IPR038469">
    <property type="entry name" value="tRNAHis_GuaTrfase_Thg1_sf"/>
</dbReference>
<feature type="domain" description="Thg1 C-terminal" evidence="12">
    <location>
        <begin position="122"/>
        <end position="201"/>
    </location>
</feature>
<dbReference type="GO" id="GO:0000287">
    <property type="term" value="F:magnesium ion binding"/>
    <property type="evidence" value="ECO:0007669"/>
    <property type="project" value="InterPro"/>
</dbReference>
<keyword evidence="7" id="KW-0479">Metal-binding</keyword>
<reference evidence="14" key="1">
    <citation type="submission" date="2012-02" db="EMBL/GenBank/DDBJ databases">
        <title>Complete sequence of chromosome of Methanomethylovorans hollandica DSM 15978.</title>
        <authorList>
            <person name="Lucas S."/>
            <person name="Copeland A."/>
            <person name="Lapidus A."/>
            <person name="Glavina del Rio T."/>
            <person name="Dalin E."/>
            <person name="Tice H."/>
            <person name="Bruce D."/>
            <person name="Goodwin L."/>
            <person name="Pitluck S."/>
            <person name="Peters L."/>
            <person name="Mikhailova N."/>
            <person name="Held B."/>
            <person name="Kyrpides N."/>
            <person name="Mavromatis K."/>
            <person name="Ivanova N."/>
            <person name="Brettin T."/>
            <person name="Detter J.C."/>
            <person name="Han C."/>
            <person name="Larimer F."/>
            <person name="Land M."/>
            <person name="Hauser L."/>
            <person name="Markowitz V."/>
            <person name="Cheng J.-F."/>
            <person name="Hugenholtz P."/>
            <person name="Woyke T."/>
            <person name="Wu D."/>
            <person name="Spring S."/>
            <person name="Schroeder M."/>
            <person name="Brambilla E."/>
            <person name="Klenk H.-P."/>
            <person name="Eisen J.A."/>
        </authorList>
    </citation>
    <scope>NUCLEOTIDE SEQUENCE [LARGE SCALE GENOMIC DNA]</scope>
    <source>
        <strain evidence="14">DSM 15978 / NBRC 107637 / DMS1</strain>
    </source>
</reference>
<keyword evidence="5" id="KW-0819">tRNA processing</keyword>
<keyword evidence="8" id="KW-0547">Nucleotide-binding</keyword>
<evidence type="ECO:0000256" key="3">
    <source>
        <dbReference type="ARBA" id="ARBA00012511"/>
    </source>
</evidence>
<evidence type="ECO:0000256" key="5">
    <source>
        <dbReference type="ARBA" id="ARBA00022694"/>
    </source>
</evidence>
<dbReference type="PANTHER" id="PTHR12729">
    <property type="entry name" value="TRNA(HIS) GUANYLYLTRANSFERASE-RELATED"/>
    <property type="match status" value="1"/>
</dbReference>
<evidence type="ECO:0000256" key="8">
    <source>
        <dbReference type="ARBA" id="ARBA00022741"/>
    </source>
</evidence>
<accession>L0KYP2</accession>
<evidence type="ECO:0000256" key="6">
    <source>
        <dbReference type="ARBA" id="ARBA00022695"/>
    </source>
</evidence>
<comment type="cofactor">
    <cofactor evidence="1">
        <name>Mg(2+)</name>
        <dbReference type="ChEBI" id="CHEBI:18420"/>
    </cofactor>
</comment>
<dbReference type="Gene3D" id="3.30.70.3000">
    <property type="match status" value="1"/>
</dbReference>
<evidence type="ECO:0000256" key="4">
    <source>
        <dbReference type="ARBA" id="ARBA00022679"/>
    </source>
</evidence>
<dbReference type="KEGG" id="mhz:Metho_2060"/>
<name>L0KYP2_METHD</name>
<protein>
    <recommendedName>
        <fullName evidence="3">tRNA(His) guanylyltransferase</fullName>
        <ecNumber evidence="3">2.7.7.79</ecNumber>
    </recommendedName>
</protein>
<keyword evidence="14" id="KW-1185">Reference proteome</keyword>
<dbReference type="STRING" id="867904.Metho_2060"/>
<comment type="similarity">
    <text evidence="2">Belongs to the tRNA(His) guanylyltransferase family.</text>
</comment>
<dbReference type="Proteomes" id="UP000010866">
    <property type="component" value="Chromosome"/>
</dbReference>
<dbReference type="InterPro" id="IPR007537">
    <property type="entry name" value="tRNAHis_GuaTrfase_Thg1"/>
</dbReference>
<evidence type="ECO:0000256" key="10">
    <source>
        <dbReference type="ARBA" id="ARBA00023134"/>
    </source>
</evidence>
<organism evidence="13 14">
    <name type="scientific">Methanomethylovorans hollandica (strain DSM 15978 / NBRC 107637 / DMS1)</name>
    <dbReference type="NCBI Taxonomy" id="867904"/>
    <lineage>
        <taxon>Archaea</taxon>
        <taxon>Methanobacteriati</taxon>
        <taxon>Methanobacteriota</taxon>
        <taxon>Stenosarchaea group</taxon>
        <taxon>Methanomicrobia</taxon>
        <taxon>Methanosarcinales</taxon>
        <taxon>Methanosarcinaceae</taxon>
        <taxon>Methanomethylovorans</taxon>
    </lineage>
</organism>
<evidence type="ECO:0000256" key="7">
    <source>
        <dbReference type="ARBA" id="ARBA00022723"/>
    </source>
</evidence>